<feature type="transmembrane region" description="Helical" evidence="5">
    <location>
        <begin position="203"/>
        <end position="223"/>
    </location>
</feature>
<feature type="transmembrane region" description="Helical" evidence="5">
    <location>
        <begin position="406"/>
        <end position="428"/>
    </location>
</feature>
<dbReference type="PANTHER" id="PTHR47547:SF1">
    <property type="entry name" value="ASPARTATE-PROTON SYMPORTER"/>
    <property type="match status" value="1"/>
</dbReference>
<dbReference type="Proteomes" id="UP001595947">
    <property type="component" value="Unassembled WGS sequence"/>
</dbReference>
<sequence length="544" mass="56669">MSTTEAPALTTGTGLRRTVGFSALLFISLGSIIGSGWLLGALTAAKSAGGASILSWLLAGVIVILLALVHAELGATYPVAGGTARYPRLAFGAVAGFTAGWVGWIQAVAIAPIEVEAALSYLDHVLPGFVDTDGDLTGIGLLVAALLMLVFTGINLLGVALLAETNRITVLWKIAIPVLTVIVLVFVAFRGSNFTAGGGFAPYGAHGVFAALPLGVVFALQGFEQAAQMGGEARNPQKDLPRALIGAVALGVVIYLALEVAFVGALDPAALATGWANPIGEGDFGPYVTIAGALGLTWLSVLLYVDAFVSPAGTGLIYVATSARLSYALGRSGFAPRSLARISRRGIPWVSTLVALVVGLISFAPFPSWQSLVSLVTSATVIMYGFAPLTLAALRRVDPDRPRPYRMPAAGVIAPLSFIAANEIIYWSGWTTDWKLGVAIVIGFVLFVAFRAYRSSREGTPFLGPDLQLRSLAWILPWLGGILVISALGQYDGAAVIPEWIDLLAVAAWSLVIFYLAVAMAMSPEQVAREVDAEAADAAAEPHG</sequence>
<evidence type="ECO:0000256" key="5">
    <source>
        <dbReference type="SAM" id="Phobius"/>
    </source>
</evidence>
<evidence type="ECO:0000256" key="1">
    <source>
        <dbReference type="ARBA" id="ARBA00004141"/>
    </source>
</evidence>
<evidence type="ECO:0000313" key="6">
    <source>
        <dbReference type="EMBL" id="MFC5064087.1"/>
    </source>
</evidence>
<feature type="transmembrane region" description="Helical" evidence="5">
    <location>
        <begin position="473"/>
        <end position="491"/>
    </location>
</feature>
<dbReference type="Pfam" id="PF13520">
    <property type="entry name" value="AA_permease_2"/>
    <property type="match status" value="1"/>
</dbReference>
<feature type="transmembrane region" description="Helical" evidence="5">
    <location>
        <begin position="434"/>
        <end position="453"/>
    </location>
</feature>
<accession>A0ABV9YQM0</accession>
<feature type="transmembrane region" description="Helical" evidence="5">
    <location>
        <begin position="170"/>
        <end position="191"/>
    </location>
</feature>
<evidence type="ECO:0000313" key="7">
    <source>
        <dbReference type="Proteomes" id="UP001595947"/>
    </source>
</evidence>
<feature type="transmembrane region" description="Helical" evidence="5">
    <location>
        <begin position="284"/>
        <end position="305"/>
    </location>
</feature>
<dbReference type="RefSeq" id="WP_378037431.1">
    <property type="nucleotide sequence ID" value="NZ_JBHSIV010000019.1"/>
</dbReference>
<proteinExistence type="predicted"/>
<feature type="transmembrane region" description="Helical" evidence="5">
    <location>
        <begin position="243"/>
        <end position="264"/>
    </location>
</feature>
<dbReference type="PANTHER" id="PTHR47547">
    <property type="match status" value="1"/>
</dbReference>
<dbReference type="PIRSF" id="PIRSF006060">
    <property type="entry name" value="AA_transporter"/>
    <property type="match status" value="1"/>
</dbReference>
<feature type="transmembrane region" description="Helical" evidence="5">
    <location>
        <begin position="503"/>
        <end position="522"/>
    </location>
</feature>
<dbReference type="InterPro" id="IPR052962">
    <property type="entry name" value="AA_Transporter_AGT"/>
</dbReference>
<organism evidence="6 7">
    <name type="scientific">Actinomycetospora atypica</name>
    <dbReference type="NCBI Taxonomy" id="1290095"/>
    <lineage>
        <taxon>Bacteria</taxon>
        <taxon>Bacillati</taxon>
        <taxon>Actinomycetota</taxon>
        <taxon>Actinomycetes</taxon>
        <taxon>Pseudonocardiales</taxon>
        <taxon>Pseudonocardiaceae</taxon>
        <taxon>Actinomycetospora</taxon>
    </lineage>
</organism>
<dbReference type="InterPro" id="IPR002293">
    <property type="entry name" value="AA/rel_permease1"/>
</dbReference>
<feature type="transmembrane region" description="Helical" evidence="5">
    <location>
        <begin position="89"/>
        <end position="113"/>
    </location>
</feature>
<feature type="transmembrane region" description="Helical" evidence="5">
    <location>
        <begin position="347"/>
        <end position="366"/>
    </location>
</feature>
<keyword evidence="2 5" id="KW-0812">Transmembrane</keyword>
<keyword evidence="4 5" id="KW-0472">Membrane</keyword>
<name>A0ABV9YQM0_9PSEU</name>
<keyword evidence="7" id="KW-1185">Reference proteome</keyword>
<dbReference type="Gene3D" id="1.20.1740.10">
    <property type="entry name" value="Amino acid/polyamine transporter I"/>
    <property type="match status" value="1"/>
</dbReference>
<evidence type="ECO:0000256" key="2">
    <source>
        <dbReference type="ARBA" id="ARBA00022692"/>
    </source>
</evidence>
<feature type="transmembrane region" description="Helical" evidence="5">
    <location>
        <begin position="48"/>
        <end position="69"/>
    </location>
</feature>
<keyword evidence="3 5" id="KW-1133">Transmembrane helix</keyword>
<comment type="caution">
    <text evidence="6">The sequence shown here is derived from an EMBL/GenBank/DDBJ whole genome shotgun (WGS) entry which is preliminary data.</text>
</comment>
<evidence type="ECO:0000256" key="4">
    <source>
        <dbReference type="ARBA" id="ARBA00023136"/>
    </source>
</evidence>
<feature type="transmembrane region" description="Helical" evidence="5">
    <location>
        <begin position="21"/>
        <end position="42"/>
    </location>
</feature>
<evidence type="ECO:0000256" key="3">
    <source>
        <dbReference type="ARBA" id="ARBA00022989"/>
    </source>
</evidence>
<dbReference type="EMBL" id="JBHSIV010000019">
    <property type="protein sequence ID" value="MFC5064087.1"/>
    <property type="molecule type" value="Genomic_DNA"/>
</dbReference>
<reference evidence="7" key="1">
    <citation type="journal article" date="2019" name="Int. J. Syst. Evol. Microbiol.">
        <title>The Global Catalogue of Microorganisms (GCM) 10K type strain sequencing project: providing services to taxonomists for standard genome sequencing and annotation.</title>
        <authorList>
            <consortium name="The Broad Institute Genomics Platform"/>
            <consortium name="The Broad Institute Genome Sequencing Center for Infectious Disease"/>
            <person name="Wu L."/>
            <person name="Ma J."/>
        </authorList>
    </citation>
    <scope>NUCLEOTIDE SEQUENCE [LARGE SCALE GENOMIC DNA]</scope>
    <source>
        <strain evidence="7">CGMCC 4.7093</strain>
    </source>
</reference>
<feature type="transmembrane region" description="Helical" evidence="5">
    <location>
        <begin position="139"/>
        <end position="163"/>
    </location>
</feature>
<comment type="subcellular location">
    <subcellularLocation>
        <location evidence="1">Membrane</location>
        <topology evidence="1">Multi-pass membrane protein</topology>
    </subcellularLocation>
</comment>
<protein>
    <submittedName>
        <fullName evidence="6">APC family permease</fullName>
    </submittedName>
</protein>
<feature type="transmembrane region" description="Helical" evidence="5">
    <location>
        <begin position="372"/>
        <end position="394"/>
    </location>
</feature>
<gene>
    <name evidence="6" type="ORF">ACFPBZ_17835</name>
</gene>